<comment type="caution">
    <text evidence="2">The sequence shown here is derived from an EMBL/GenBank/DDBJ whole genome shotgun (WGS) entry which is preliminary data.</text>
</comment>
<keyword evidence="3" id="KW-1185">Reference proteome</keyword>
<evidence type="ECO:0000259" key="1">
    <source>
        <dbReference type="Pfam" id="PF01609"/>
    </source>
</evidence>
<dbReference type="GO" id="GO:0004803">
    <property type="term" value="F:transposase activity"/>
    <property type="evidence" value="ECO:0007669"/>
    <property type="project" value="InterPro"/>
</dbReference>
<dbReference type="InterPro" id="IPR012337">
    <property type="entry name" value="RNaseH-like_sf"/>
</dbReference>
<dbReference type="InterPro" id="IPR002559">
    <property type="entry name" value="Transposase_11"/>
</dbReference>
<name>A0A133U4I7_9EURY</name>
<proteinExistence type="predicted"/>
<reference evidence="2 3" key="1">
    <citation type="journal article" date="2016" name="Sci. Rep.">
        <title>Metabolic traits of an uncultured archaeal lineage -MSBL1- from brine pools of the Red Sea.</title>
        <authorList>
            <person name="Mwirichia R."/>
            <person name="Alam I."/>
            <person name="Rashid M."/>
            <person name="Vinu M."/>
            <person name="Ba-Alawi W."/>
            <person name="Anthony Kamau A."/>
            <person name="Kamanda Ngugi D."/>
            <person name="Goker M."/>
            <person name="Klenk H.P."/>
            <person name="Bajic V."/>
            <person name="Stingl U."/>
        </authorList>
    </citation>
    <scope>NUCLEOTIDE SEQUENCE [LARGE SCALE GENOMIC DNA]</scope>
    <source>
        <strain evidence="2">SCGC-AAA259B11</strain>
    </source>
</reference>
<dbReference type="SUPFAM" id="SSF53098">
    <property type="entry name" value="Ribonuclease H-like"/>
    <property type="match status" value="1"/>
</dbReference>
<dbReference type="Pfam" id="PF01609">
    <property type="entry name" value="DDE_Tnp_1"/>
    <property type="match status" value="1"/>
</dbReference>
<gene>
    <name evidence="2" type="ORF">AKJ61_03565</name>
</gene>
<dbReference type="EMBL" id="LHXK01000055">
    <property type="protein sequence ID" value="KXA89102.1"/>
    <property type="molecule type" value="Genomic_DNA"/>
</dbReference>
<dbReference type="PANTHER" id="PTHR33252:SF2">
    <property type="entry name" value="TRANSPOSASE IS4-LIKE DOMAIN-CONTAINING PROTEIN"/>
    <property type="match status" value="1"/>
</dbReference>
<dbReference type="GO" id="GO:0003677">
    <property type="term" value="F:DNA binding"/>
    <property type="evidence" value="ECO:0007669"/>
    <property type="project" value="InterPro"/>
</dbReference>
<dbReference type="Proteomes" id="UP000070184">
    <property type="component" value="Unassembled WGS sequence"/>
</dbReference>
<sequence length="352" mass="40230">MHGKFRTAAKARSEAMRTFAGFFDPAPNSVYGSFDLAQSIMKMGMEGTSAESRSRPSPDVVLRRLYEVDEKSARRELENFNEWIFGELFSSRELTIAVDFTVIPYYGEENLMLVSDSRLPGTNLGIKFAVLSVVEESKTLTLKTKQVNPIESEVSVLGEMLDYAEEVLNPSLVLLDRGFYSVEAIGELKSRSMGFTMPAKKTNPVKKTCKKFKKGEAPPEIGYTVSGAKGEEDVRLLLTEKETENGTEIHPFITNLEITPEEASENYSWRWRIETNIRELEKFKPQTTSQSMELRRLYFLFSVTLYNLWIITRNGSEHPRAREFKEWLEFELLAFKVLEEYMAEPPPPHTPA</sequence>
<feature type="domain" description="Transposase IS4-like" evidence="1">
    <location>
        <begin position="151"/>
        <end position="308"/>
    </location>
</feature>
<evidence type="ECO:0000313" key="2">
    <source>
        <dbReference type="EMBL" id="KXA89102.1"/>
    </source>
</evidence>
<evidence type="ECO:0000313" key="3">
    <source>
        <dbReference type="Proteomes" id="UP000070184"/>
    </source>
</evidence>
<protein>
    <recommendedName>
        <fullName evidence="1">Transposase IS4-like domain-containing protein</fullName>
    </recommendedName>
</protein>
<dbReference type="GO" id="GO:0006313">
    <property type="term" value="P:DNA transposition"/>
    <property type="evidence" value="ECO:0007669"/>
    <property type="project" value="InterPro"/>
</dbReference>
<organism evidence="2 3">
    <name type="scientific">candidate division MSBL1 archaeon SCGC-AAA259B11</name>
    <dbReference type="NCBI Taxonomy" id="1698260"/>
    <lineage>
        <taxon>Archaea</taxon>
        <taxon>Methanobacteriati</taxon>
        <taxon>Methanobacteriota</taxon>
        <taxon>candidate division MSBL1</taxon>
    </lineage>
</organism>
<dbReference type="PANTHER" id="PTHR33252">
    <property type="entry name" value="THIRD ORF IN TRANSPOSON ISC1160"/>
    <property type="match status" value="1"/>
</dbReference>
<dbReference type="AlphaFoldDB" id="A0A133U4I7"/>
<accession>A0A133U4I7</accession>